<dbReference type="Proteomes" id="UP001227192">
    <property type="component" value="Unassembled WGS sequence"/>
</dbReference>
<dbReference type="AlphaFoldDB" id="A0AAI9T6C7"/>
<keyword evidence="2" id="KW-1185">Reference proteome</keyword>
<accession>A0AAI9T6C7</accession>
<proteinExistence type="predicted"/>
<evidence type="ECO:0000313" key="2">
    <source>
        <dbReference type="Proteomes" id="UP001227192"/>
    </source>
</evidence>
<protein>
    <submittedName>
        <fullName evidence="1">Uncharacterized protein</fullName>
    </submittedName>
</protein>
<comment type="caution">
    <text evidence="1">The sequence shown here is derived from an EMBL/GenBank/DDBJ whole genome shotgun (WGS) entry which is preliminary data.</text>
</comment>
<sequence>MSAYSTLYQIFKRELLACPFHPPVRTEGPVHRLSCHATPERRALPVVPIVTVHGIVAGVGWLTAPPDRYMGNAEFEFNGPLWSRPG</sequence>
<evidence type="ECO:0000313" key="1">
    <source>
        <dbReference type="EMBL" id="KAJ9481615.1"/>
    </source>
</evidence>
<reference evidence="1" key="1">
    <citation type="submission" date="2015-06" db="EMBL/GenBank/DDBJ databases">
        <authorList>
            <person name="Nguyen H."/>
        </authorList>
    </citation>
    <scope>NUCLEOTIDE SEQUENCE</scope>
    <source>
        <strain evidence="1">DAOM 180753</strain>
    </source>
</reference>
<dbReference type="EMBL" id="LACB01000727">
    <property type="protein sequence ID" value="KAJ9481615.1"/>
    <property type="molecule type" value="Genomic_DNA"/>
</dbReference>
<reference evidence="1" key="2">
    <citation type="journal article" date="2016" name="Fungal Biol.">
        <title>Ochratoxin A production by Penicillium thymicola.</title>
        <authorList>
            <person name="Nguyen H.D.T."/>
            <person name="McMullin D.R."/>
            <person name="Ponomareva E."/>
            <person name="Riley R."/>
            <person name="Pomraning K.R."/>
            <person name="Baker S.E."/>
            <person name="Seifert K.A."/>
        </authorList>
    </citation>
    <scope>NUCLEOTIDE SEQUENCE</scope>
    <source>
        <strain evidence="1">DAOM 180753</strain>
    </source>
</reference>
<gene>
    <name evidence="1" type="ORF">VN97_g11854</name>
</gene>
<organism evidence="1 2">
    <name type="scientific">Penicillium thymicola</name>
    <dbReference type="NCBI Taxonomy" id="293382"/>
    <lineage>
        <taxon>Eukaryota</taxon>
        <taxon>Fungi</taxon>
        <taxon>Dikarya</taxon>
        <taxon>Ascomycota</taxon>
        <taxon>Pezizomycotina</taxon>
        <taxon>Eurotiomycetes</taxon>
        <taxon>Eurotiomycetidae</taxon>
        <taxon>Eurotiales</taxon>
        <taxon>Aspergillaceae</taxon>
        <taxon>Penicillium</taxon>
    </lineage>
</organism>
<name>A0AAI9T6C7_PENTH</name>